<keyword evidence="1" id="KW-0479">Metal-binding</keyword>
<dbReference type="GO" id="GO:0016787">
    <property type="term" value="F:hydrolase activity"/>
    <property type="evidence" value="ECO:0007669"/>
    <property type="project" value="UniProtKB-KW"/>
</dbReference>
<dbReference type="GO" id="GO:0046872">
    <property type="term" value="F:metal ion binding"/>
    <property type="evidence" value="ECO:0007669"/>
    <property type="project" value="UniProtKB-KW"/>
</dbReference>
<dbReference type="Pfam" id="PF08797">
    <property type="entry name" value="HIRAN"/>
    <property type="match status" value="1"/>
</dbReference>
<dbReference type="Proteomes" id="UP000317327">
    <property type="component" value="Unassembled WGS sequence"/>
</dbReference>
<dbReference type="Gene3D" id="3.30.70.2330">
    <property type="match status" value="1"/>
</dbReference>
<keyword evidence="2" id="KW-0378">Hydrolase</keyword>
<dbReference type="RefSeq" id="WP_059392039.1">
    <property type="nucleotide sequence ID" value="NZ_SCFV01000003.1"/>
</dbReference>
<dbReference type="AlphaFoldDB" id="A0ABD7S0Z8"/>
<dbReference type="InterPro" id="IPR014905">
    <property type="entry name" value="HIRAN"/>
</dbReference>
<dbReference type="Gene3D" id="3.40.1440.10">
    <property type="entry name" value="GIY-YIG endonuclease"/>
    <property type="match status" value="1"/>
</dbReference>
<gene>
    <name evidence="4" type="ORF">EQ836_06490</name>
</gene>
<protein>
    <recommendedName>
        <fullName evidence="3">HIRAN domain-containing protein</fullName>
    </recommendedName>
</protein>
<evidence type="ECO:0000313" key="5">
    <source>
        <dbReference type="Proteomes" id="UP000317327"/>
    </source>
</evidence>
<comment type="caution">
    <text evidence="4">The sequence shown here is derived from an EMBL/GenBank/DDBJ whole genome shotgun (WGS) entry which is preliminary data.</text>
</comment>
<dbReference type="InterPro" id="IPR035901">
    <property type="entry name" value="GIY-YIG_endonuc_sf"/>
</dbReference>
<evidence type="ECO:0000313" key="4">
    <source>
        <dbReference type="EMBL" id="TRO19177.1"/>
    </source>
</evidence>
<dbReference type="SUPFAM" id="SSF82771">
    <property type="entry name" value="GIY-YIG endonuclease"/>
    <property type="match status" value="1"/>
</dbReference>
<feature type="domain" description="HIRAN" evidence="3">
    <location>
        <begin position="5"/>
        <end position="91"/>
    </location>
</feature>
<sequence>MFTNIKTHVVGLQHVELTDSIIRELQMNASLRLMHMPENPFDRNAIGVYVGAFRIGYIRRKHSKVFVRALASSAWTVTVCSDEPASITRYSKSFPVTVRVEAKQAPVTVAPKIQPAEAGGIYRLHLKKSGQAYIGQAKHINSRLTEHWRDMALGIHANYKLQEYWIQHGPSLIEAEVVELMPVTARQVHCQPFQFANGLA</sequence>
<dbReference type="EMBL" id="SCFV01000003">
    <property type="protein sequence ID" value="TRO19177.1"/>
    <property type="molecule type" value="Genomic_DNA"/>
</dbReference>
<evidence type="ECO:0000256" key="2">
    <source>
        <dbReference type="ARBA" id="ARBA00022801"/>
    </source>
</evidence>
<name>A0ABD7S0Z8_ECTME</name>
<evidence type="ECO:0000259" key="3">
    <source>
        <dbReference type="Pfam" id="PF08797"/>
    </source>
</evidence>
<proteinExistence type="predicted"/>
<organism evidence="4 5">
    <name type="scientific">Ectopseudomonas mendocina</name>
    <name type="common">Pseudomonas mendocina</name>
    <dbReference type="NCBI Taxonomy" id="300"/>
    <lineage>
        <taxon>Bacteria</taxon>
        <taxon>Pseudomonadati</taxon>
        <taxon>Pseudomonadota</taxon>
        <taxon>Gammaproteobacteria</taxon>
        <taxon>Pseudomonadales</taxon>
        <taxon>Pseudomonadaceae</taxon>
        <taxon>Ectopseudomonas</taxon>
    </lineage>
</organism>
<accession>A0ABD7S0Z8</accession>
<evidence type="ECO:0000256" key="1">
    <source>
        <dbReference type="ARBA" id="ARBA00022723"/>
    </source>
</evidence>
<reference evidence="4 5" key="1">
    <citation type="submission" date="2019-01" db="EMBL/GenBank/DDBJ databases">
        <title>Whole genome shotgun sequencing of Pseudomonas spp. isolated by its ability to degrade furfural.</title>
        <authorList>
            <person name="Donoso R."/>
            <person name="Farkas C."/>
            <person name="Villegas P."/>
            <person name="Gonzales-Toro F."/>
            <person name="Guajardo-Parra M."/>
            <person name="Araya-Nail M."/>
            <person name="Morgante V."/>
            <person name="Perez-Pantoja D."/>
        </authorList>
    </citation>
    <scope>NUCLEOTIDE SEQUENCE [LARGE SCALE GENOMIC DNA]</scope>
    <source>
        <strain evidence="4 5">VN231</strain>
    </source>
</reference>